<dbReference type="PANTHER" id="PTHR43140">
    <property type="entry name" value="TYPE-1 RESTRICTION ENZYME ECOKI SPECIFICITY PROTEIN"/>
    <property type="match status" value="1"/>
</dbReference>
<dbReference type="PANTHER" id="PTHR43140:SF1">
    <property type="entry name" value="TYPE I RESTRICTION ENZYME ECOKI SPECIFICITY SUBUNIT"/>
    <property type="match status" value="1"/>
</dbReference>
<comment type="similarity">
    <text evidence="1">Belongs to the type-I restriction system S methylase family.</text>
</comment>
<sequence length="634" mass="70468">MKNTPHSPEPAHFDLAAFVAQFPLFARAPNGIANLRALILQLAVQGKLVPQDPNDEPASVLLEKIAAEKERLILEGKIKRQKPLSIGKEKPFDLPIKWKWVLLTDLLAIVTDGDHQPPPKTENGIPFLVIGNVNKGRLFLDECRFVSDEYYQALDWGRKPLKGDILYTVTGSYGIPVYINSDEIFCVQRHIAILKSTESSPNSYLPLVLSSKYAVDYATQVATGIAQKTVPLSGLRQMLIPLPPLEEQQRIVAKVDELMVLCDQLEAQQDDQARNLLEANTAVIQAVMAFSSKTLTPQPPLPEVEGEQELVSLSPSTSGRGVGVRVFDQHWQRIATHFNTLYGANLPLPSDMRRGKLKDRTVALENIAKLRELILQLAVMGKLVPQDPNDEPASVLLEKIAAEKECLILEGKIKRQKSLAKIKDEEKPFESPNGWEWIRLDYLALGSDAGWSPTCESIPRQQGNWGVLKVSAVTWGIFKPEENKELPKNLDPKPEYEVRAGDFLISRANTAELVARAVIVPENTPTKLMLSDKIIRFIFTSMTNKNFIILVNSSNFARNYYAQVAGGTSSSMKNVSREQIRSLVLALPPLEEQHRIVAQVDELMALCDTLETLLTEQRQVAADFSAAAVQAVTA</sequence>
<dbReference type="GO" id="GO:0004519">
    <property type="term" value="F:endonuclease activity"/>
    <property type="evidence" value="ECO:0007669"/>
    <property type="project" value="UniProtKB-KW"/>
</dbReference>
<name>A0ABY3T2Z4_9GAMM</name>
<feature type="domain" description="Type I restriction modification DNA specificity" evidence="4">
    <location>
        <begin position="487"/>
        <end position="612"/>
    </location>
</feature>
<reference evidence="5" key="1">
    <citation type="journal article" date="2022" name="Microorganisms">
        <title>Two New Species of Filamentous Sulfur Bacteria of the Genus Thiothrix, Thiothrix winogradskyi sp. nov. and 'Candidatus Thiothrix sulfatifontis' sp. nov.</title>
        <authorList>
            <person name="Ravin N.V."/>
            <person name="Rossetti S."/>
            <person name="Beletsky A.V."/>
            <person name="Kadnikov V.V."/>
            <person name="Rudenko T.S."/>
            <person name="Smolyakov D.D."/>
            <person name="Moskvitina M.I."/>
            <person name="Gureeva M.V."/>
            <person name="Mardanov A.V."/>
            <person name="Grabovich M.Y."/>
        </authorList>
    </citation>
    <scope>NUCLEOTIDE SEQUENCE</scope>
    <source>
        <strain evidence="5">CT3</strain>
    </source>
</reference>
<keyword evidence="6" id="KW-1185">Reference proteome</keyword>
<dbReference type="InterPro" id="IPR044946">
    <property type="entry name" value="Restrct_endonuc_typeI_TRD_sf"/>
</dbReference>
<protein>
    <submittedName>
        <fullName evidence="5">Restriction endonuclease subunit S</fullName>
        <ecNumber evidence="5">3.1.21.-</ecNumber>
    </submittedName>
</protein>
<feature type="domain" description="Type I restriction modification DNA specificity" evidence="4">
    <location>
        <begin position="97"/>
        <end position="271"/>
    </location>
</feature>
<dbReference type="EMBL" id="CP091244">
    <property type="protein sequence ID" value="UJS25589.1"/>
    <property type="molecule type" value="Genomic_DNA"/>
</dbReference>
<dbReference type="CDD" id="cd17261">
    <property type="entry name" value="RMtype1_S_EcoKI-TRD2-CR2_like"/>
    <property type="match status" value="1"/>
</dbReference>
<dbReference type="CDD" id="cd17246">
    <property type="entry name" value="RMtype1_S_SonII-TRD2-CR2_like"/>
    <property type="match status" value="1"/>
</dbReference>
<dbReference type="InterPro" id="IPR000055">
    <property type="entry name" value="Restrct_endonuc_typeI_TRD"/>
</dbReference>
<organism evidence="5 6">
    <name type="scientific">Thiothrix winogradskyi</name>
    <dbReference type="NCBI Taxonomy" id="96472"/>
    <lineage>
        <taxon>Bacteria</taxon>
        <taxon>Pseudomonadati</taxon>
        <taxon>Pseudomonadota</taxon>
        <taxon>Gammaproteobacteria</taxon>
        <taxon>Thiotrichales</taxon>
        <taxon>Thiotrichaceae</taxon>
        <taxon>Thiothrix</taxon>
    </lineage>
</organism>
<dbReference type="Gene3D" id="3.90.220.20">
    <property type="entry name" value="DNA methylase specificity domains"/>
    <property type="match status" value="2"/>
</dbReference>
<dbReference type="Pfam" id="PF01420">
    <property type="entry name" value="Methylase_S"/>
    <property type="match status" value="2"/>
</dbReference>
<dbReference type="Proteomes" id="UP001054801">
    <property type="component" value="Chromosome"/>
</dbReference>
<evidence type="ECO:0000256" key="1">
    <source>
        <dbReference type="ARBA" id="ARBA00010923"/>
    </source>
</evidence>
<gene>
    <name evidence="5" type="ORF">L2Y54_05980</name>
</gene>
<proteinExistence type="inferred from homology"/>
<evidence type="ECO:0000313" key="5">
    <source>
        <dbReference type="EMBL" id="UJS25589.1"/>
    </source>
</evidence>
<evidence type="ECO:0000313" key="6">
    <source>
        <dbReference type="Proteomes" id="UP001054801"/>
    </source>
</evidence>
<dbReference type="GO" id="GO:0016787">
    <property type="term" value="F:hydrolase activity"/>
    <property type="evidence" value="ECO:0007669"/>
    <property type="project" value="UniProtKB-KW"/>
</dbReference>
<keyword evidence="2" id="KW-0680">Restriction system</keyword>
<dbReference type="InterPro" id="IPR051212">
    <property type="entry name" value="Type-I_RE_S_subunit"/>
</dbReference>
<evidence type="ECO:0000256" key="2">
    <source>
        <dbReference type="ARBA" id="ARBA00022747"/>
    </source>
</evidence>
<keyword evidence="5" id="KW-0255">Endonuclease</keyword>
<keyword evidence="5" id="KW-0378">Hydrolase</keyword>
<dbReference type="SUPFAM" id="SSF116734">
    <property type="entry name" value="DNA methylase specificity domain"/>
    <property type="match status" value="2"/>
</dbReference>
<evidence type="ECO:0000259" key="4">
    <source>
        <dbReference type="Pfam" id="PF01420"/>
    </source>
</evidence>
<keyword evidence="3" id="KW-0238">DNA-binding</keyword>
<dbReference type="RefSeq" id="WP_236500885.1">
    <property type="nucleotide sequence ID" value="NZ_CP091244.1"/>
</dbReference>
<keyword evidence="5" id="KW-0540">Nuclease</keyword>
<accession>A0ABY3T2Z4</accession>
<dbReference type="EC" id="3.1.21.-" evidence="5"/>
<evidence type="ECO:0000256" key="3">
    <source>
        <dbReference type="ARBA" id="ARBA00023125"/>
    </source>
</evidence>